<evidence type="ECO:0000256" key="3">
    <source>
        <dbReference type="ARBA" id="ARBA00022679"/>
    </source>
</evidence>
<feature type="signal peptide" evidence="9">
    <location>
        <begin position="1"/>
        <end position="16"/>
    </location>
</feature>
<evidence type="ECO:0000313" key="12">
    <source>
        <dbReference type="Proteomes" id="UP000886885"/>
    </source>
</evidence>
<dbReference type="InterPro" id="IPR000719">
    <property type="entry name" value="Prot_kinase_dom"/>
</dbReference>
<evidence type="ECO:0000256" key="4">
    <source>
        <dbReference type="ARBA" id="ARBA00022741"/>
    </source>
</evidence>
<keyword evidence="2" id="KW-0723">Serine/threonine-protein kinase</keyword>
<evidence type="ECO:0000256" key="7">
    <source>
        <dbReference type="ARBA" id="ARBA00047899"/>
    </source>
</evidence>
<evidence type="ECO:0000256" key="1">
    <source>
        <dbReference type="ARBA" id="ARBA00012513"/>
    </source>
</evidence>
<reference evidence="11" key="1">
    <citation type="journal article" date="2020" name="bioRxiv">
        <title>Hybrid origin of Populus tomentosa Carr. identified through genome sequencing and phylogenomic analysis.</title>
        <authorList>
            <person name="An X."/>
            <person name="Gao K."/>
            <person name="Chen Z."/>
            <person name="Li J."/>
            <person name="Yang X."/>
            <person name="Yang X."/>
            <person name="Zhou J."/>
            <person name="Guo T."/>
            <person name="Zhao T."/>
            <person name="Huang S."/>
            <person name="Miao D."/>
            <person name="Khan W.U."/>
            <person name="Rao P."/>
            <person name="Ye M."/>
            <person name="Lei B."/>
            <person name="Liao W."/>
            <person name="Wang J."/>
            <person name="Ji L."/>
            <person name="Li Y."/>
            <person name="Guo B."/>
            <person name="Mustafa N.S."/>
            <person name="Li S."/>
            <person name="Yun Q."/>
            <person name="Keller S.R."/>
            <person name="Mao J."/>
            <person name="Zhang R."/>
            <person name="Strauss S.H."/>
        </authorList>
    </citation>
    <scope>NUCLEOTIDE SEQUENCE</scope>
    <source>
        <strain evidence="11">GM15</strain>
        <tissue evidence="11">Leaf</tissue>
    </source>
</reference>
<evidence type="ECO:0000256" key="8">
    <source>
        <dbReference type="ARBA" id="ARBA00048679"/>
    </source>
</evidence>
<evidence type="ECO:0000256" key="9">
    <source>
        <dbReference type="SAM" id="SignalP"/>
    </source>
</evidence>
<evidence type="ECO:0000259" key="10">
    <source>
        <dbReference type="PROSITE" id="PS50011"/>
    </source>
</evidence>
<feature type="chain" id="PRO_5036479108" description="non-specific serine/threonine protein kinase" evidence="9">
    <location>
        <begin position="17"/>
        <end position="276"/>
    </location>
</feature>
<organism evidence="11 12">
    <name type="scientific">Populus tomentosa</name>
    <name type="common">Chinese white poplar</name>
    <dbReference type="NCBI Taxonomy" id="118781"/>
    <lineage>
        <taxon>Eukaryota</taxon>
        <taxon>Viridiplantae</taxon>
        <taxon>Streptophyta</taxon>
        <taxon>Embryophyta</taxon>
        <taxon>Tracheophyta</taxon>
        <taxon>Spermatophyta</taxon>
        <taxon>Magnoliopsida</taxon>
        <taxon>eudicotyledons</taxon>
        <taxon>Gunneridae</taxon>
        <taxon>Pentapetalae</taxon>
        <taxon>rosids</taxon>
        <taxon>fabids</taxon>
        <taxon>Malpighiales</taxon>
        <taxon>Salicaceae</taxon>
        <taxon>Saliceae</taxon>
        <taxon>Populus</taxon>
    </lineage>
</organism>
<comment type="catalytic activity">
    <reaction evidence="8">
        <text>L-seryl-[protein] + ATP = O-phospho-L-seryl-[protein] + ADP + H(+)</text>
        <dbReference type="Rhea" id="RHEA:17989"/>
        <dbReference type="Rhea" id="RHEA-COMP:9863"/>
        <dbReference type="Rhea" id="RHEA-COMP:11604"/>
        <dbReference type="ChEBI" id="CHEBI:15378"/>
        <dbReference type="ChEBI" id="CHEBI:29999"/>
        <dbReference type="ChEBI" id="CHEBI:30616"/>
        <dbReference type="ChEBI" id="CHEBI:83421"/>
        <dbReference type="ChEBI" id="CHEBI:456216"/>
        <dbReference type="EC" id="2.7.11.1"/>
    </reaction>
</comment>
<dbReference type="OrthoDB" id="684810at2759"/>
<proteinExistence type="predicted"/>
<dbReference type="PANTHER" id="PTHR47973">
    <property type="entry name" value="CYSTEINE-RICH RECEPTOR-LIKE PROTEIN KINASE 3"/>
    <property type="match status" value="1"/>
</dbReference>
<keyword evidence="6" id="KW-0067">ATP-binding</keyword>
<dbReference type="SUPFAM" id="SSF56112">
    <property type="entry name" value="Protein kinase-like (PK-like)"/>
    <property type="match status" value="1"/>
</dbReference>
<accession>A0A8X7XRY7</accession>
<dbReference type="GO" id="GO:0004674">
    <property type="term" value="F:protein serine/threonine kinase activity"/>
    <property type="evidence" value="ECO:0007669"/>
    <property type="project" value="UniProtKB-KW"/>
</dbReference>
<protein>
    <recommendedName>
        <fullName evidence="1">non-specific serine/threonine protein kinase</fullName>
        <ecNumber evidence="1">2.7.11.1</ecNumber>
    </recommendedName>
</protein>
<dbReference type="InterPro" id="IPR008271">
    <property type="entry name" value="Ser/Thr_kinase_AS"/>
</dbReference>
<comment type="catalytic activity">
    <reaction evidence="7">
        <text>L-threonyl-[protein] + ATP = O-phospho-L-threonyl-[protein] + ADP + H(+)</text>
        <dbReference type="Rhea" id="RHEA:46608"/>
        <dbReference type="Rhea" id="RHEA-COMP:11060"/>
        <dbReference type="Rhea" id="RHEA-COMP:11605"/>
        <dbReference type="ChEBI" id="CHEBI:15378"/>
        <dbReference type="ChEBI" id="CHEBI:30013"/>
        <dbReference type="ChEBI" id="CHEBI:30616"/>
        <dbReference type="ChEBI" id="CHEBI:61977"/>
        <dbReference type="ChEBI" id="CHEBI:456216"/>
        <dbReference type="EC" id="2.7.11.1"/>
    </reaction>
</comment>
<evidence type="ECO:0000256" key="2">
    <source>
        <dbReference type="ARBA" id="ARBA00022527"/>
    </source>
</evidence>
<evidence type="ECO:0000256" key="6">
    <source>
        <dbReference type="ARBA" id="ARBA00022840"/>
    </source>
</evidence>
<evidence type="ECO:0000313" key="11">
    <source>
        <dbReference type="EMBL" id="KAG6735927.1"/>
    </source>
</evidence>
<dbReference type="EC" id="2.7.11.1" evidence="1"/>
<comment type="caution">
    <text evidence="11">The sequence shown here is derived from an EMBL/GenBank/DDBJ whole genome shotgun (WGS) entry which is preliminary data.</text>
</comment>
<evidence type="ECO:0000256" key="5">
    <source>
        <dbReference type="ARBA" id="ARBA00022777"/>
    </source>
</evidence>
<dbReference type="InterPro" id="IPR052059">
    <property type="entry name" value="CR_Ser/Thr_kinase"/>
</dbReference>
<dbReference type="PROSITE" id="PS50011">
    <property type="entry name" value="PROTEIN_KINASE_DOM"/>
    <property type="match status" value="1"/>
</dbReference>
<dbReference type="InterPro" id="IPR011009">
    <property type="entry name" value="Kinase-like_dom_sf"/>
</dbReference>
<name>A0A8X7XRY7_POPTO</name>
<dbReference type="Gene3D" id="1.10.510.10">
    <property type="entry name" value="Transferase(Phosphotransferase) domain 1"/>
    <property type="match status" value="2"/>
</dbReference>
<dbReference type="GO" id="GO:0005524">
    <property type="term" value="F:ATP binding"/>
    <property type="evidence" value="ECO:0007669"/>
    <property type="project" value="UniProtKB-KW"/>
</dbReference>
<keyword evidence="5" id="KW-0418">Kinase</keyword>
<dbReference type="PROSITE" id="PS00108">
    <property type="entry name" value="PROTEIN_KINASE_ST"/>
    <property type="match status" value="1"/>
</dbReference>
<keyword evidence="3" id="KW-0808">Transferase</keyword>
<dbReference type="AlphaFoldDB" id="A0A8X7XRY7"/>
<dbReference type="Pfam" id="PF00069">
    <property type="entry name" value="Pkinase"/>
    <property type="match status" value="1"/>
</dbReference>
<sequence>MLVLLCFRVMWKRGGAYIEEELVKRKWWTHLDTSQPREDCGRKDKGLCCVHGLMPLTGETRNFEAIEDVDVGELHSLEVSIWNLHNAGEGSLNLDWPPGYDICLQVARSLAYLHEESRIRIVHRDMKASNILFDSDLIPKTSDFGLAKLYNDKKTRISTRVAGTIKDDVFEFGVVALEIISRRPSSDPSLEMERIYLLEWAWHLHENNREVELVDSRLSESNEEEVGVLNLVTGEMEFLETAITLSSICKEEEAILILATRIFQPVQIQQVPKGVI</sequence>
<dbReference type="Proteomes" id="UP000886885">
    <property type="component" value="Unassembled WGS sequence"/>
</dbReference>
<keyword evidence="9" id="KW-0732">Signal</keyword>
<feature type="domain" description="Protein kinase" evidence="10">
    <location>
        <begin position="1"/>
        <end position="239"/>
    </location>
</feature>
<keyword evidence="4" id="KW-0547">Nucleotide-binding</keyword>
<gene>
    <name evidence="11" type="ORF">POTOM_061388</name>
</gene>
<dbReference type="EMBL" id="JAAWWB010001540">
    <property type="protein sequence ID" value="KAG6735927.1"/>
    <property type="molecule type" value="Genomic_DNA"/>
</dbReference>
<keyword evidence="12" id="KW-1185">Reference proteome</keyword>
<dbReference type="FunFam" id="1.10.510.10:FF:001023">
    <property type="entry name" value="Os07g0541700 protein"/>
    <property type="match status" value="1"/>
</dbReference>